<proteinExistence type="predicted"/>
<organism evidence="1 2">
    <name type="scientific">Clostridium gelidum</name>
    <dbReference type="NCBI Taxonomy" id="704125"/>
    <lineage>
        <taxon>Bacteria</taxon>
        <taxon>Bacillati</taxon>
        <taxon>Bacillota</taxon>
        <taxon>Clostridia</taxon>
        <taxon>Eubacteriales</taxon>
        <taxon>Clostridiaceae</taxon>
        <taxon>Clostridium</taxon>
    </lineage>
</organism>
<evidence type="ECO:0000313" key="2">
    <source>
        <dbReference type="Proteomes" id="UP000824633"/>
    </source>
</evidence>
<accession>A0ABM7T0W4</accession>
<dbReference type="Proteomes" id="UP000824633">
    <property type="component" value="Chromosome"/>
</dbReference>
<dbReference type="RefSeq" id="WP_224037128.1">
    <property type="nucleotide sequence ID" value="NZ_AP024849.1"/>
</dbReference>
<protein>
    <submittedName>
        <fullName evidence="1">Uncharacterized protein</fullName>
    </submittedName>
</protein>
<name>A0ABM7T0W4_9CLOT</name>
<reference evidence="2" key="1">
    <citation type="submission" date="2021-07" db="EMBL/GenBank/DDBJ databases">
        <title>Complete genome sequencing of a Clostridium isolate.</title>
        <authorList>
            <person name="Ueki A."/>
            <person name="Tonouchi A."/>
        </authorList>
    </citation>
    <scope>NUCLEOTIDE SEQUENCE [LARGE SCALE GENOMIC DNA]</scope>
    <source>
        <strain evidence="2">C5S11</strain>
    </source>
</reference>
<sequence>MLTLKKLLKRINKENFKISCDNKNSISYNMVNPILNSSPLQDNTLYIGLVSELDNIYFQNSNVGFILIPDIRDENNSRYFFTFVNAFF</sequence>
<dbReference type="EMBL" id="AP024849">
    <property type="protein sequence ID" value="BCZ45541.1"/>
    <property type="molecule type" value="Genomic_DNA"/>
</dbReference>
<keyword evidence="2" id="KW-1185">Reference proteome</keyword>
<evidence type="ECO:0000313" key="1">
    <source>
        <dbReference type="EMBL" id="BCZ45541.1"/>
    </source>
</evidence>
<gene>
    <name evidence="1" type="ORF">psyc5s11_16080</name>
</gene>